<evidence type="ECO:0000313" key="2">
    <source>
        <dbReference type="Proteomes" id="UP000326437"/>
    </source>
</evidence>
<dbReference type="AlphaFoldDB" id="A0A5E7ACK7"/>
<reference evidence="1 2" key="1">
    <citation type="submission" date="2019-09" db="EMBL/GenBank/DDBJ databases">
        <authorList>
            <person name="Chandra G."/>
            <person name="Truman W A."/>
        </authorList>
    </citation>
    <scope>NUCLEOTIDE SEQUENCE [LARGE SCALE GENOMIC DNA]</scope>
    <source>
        <strain evidence="1">PS685</strain>
    </source>
</reference>
<gene>
    <name evidence="1" type="ORF">PS685_05184</name>
</gene>
<accession>A0A5E7ACK7</accession>
<proteinExistence type="predicted"/>
<protein>
    <submittedName>
        <fullName evidence="1">Uncharacterized protein</fullName>
    </submittedName>
</protein>
<name>A0A5E7ACK7_PSEFL</name>
<dbReference type="Proteomes" id="UP000326437">
    <property type="component" value="Unassembled WGS sequence"/>
</dbReference>
<organism evidence="1 2">
    <name type="scientific">Pseudomonas fluorescens</name>
    <dbReference type="NCBI Taxonomy" id="294"/>
    <lineage>
        <taxon>Bacteria</taxon>
        <taxon>Pseudomonadati</taxon>
        <taxon>Pseudomonadota</taxon>
        <taxon>Gammaproteobacteria</taxon>
        <taxon>Pseudomonadales</taxon>
        <taxon>Pseudomonadaceae</taxon>
        <taxon>Pseudomonas</taxon>
    </lineage>
</organism>
<sequence>MLLGEDFGGRHQRHLITRFQRLQGGEGGDHGFARADVALNQAQHRFVLTEVVGNLVANPGLRARRRETQIGEELHWQFFRLGQRRGLL</sequence>
<evidence type="ECO:0000313" key="1">
    <source>
        <dbReference type="EMBL" id="VVN73741.1"/>
    </source>
</evidence>
<dbReference type="EMBL" id="CABVHO010000271">
    <property type="protein sequence ID" value="VVN73741.1"/>
    <property type="molecule type" value="Genomic_DNA"/>
</dbReference>